<protein>
    <submittedName>
        <fullName evidence="2">Uncharacterized protein</fullName>
    </submittedName>
</protein>
<sequence>MIAASPVASGCARDRRFEREPFRLSADGRRNPSRSPQSRTVTLTNSISVTDPFSRRCSIEVVNAGESPV</sequence>
<feature type="compositionally biased region" description="Polar residues" evidence="1">
    <location>
        <begin position="33"/>
        <end position="42"/>
    </location>
</feature>
<evidence type="ECO:0000313" key="3">
    <source>
        <dbReference type="Proteomes" id="UP000509548"/>
    </source>
</evidence>
<evidence type="ECO:0000313" key="2">
    <source>
        <dbReference type="EMBL" id="QLB64847.1"/>
    </source>
</evidence>
<dbReference type="EMBL" id="CP015959">
    <property type="protein sequence ID" value="QLB64847.1"/>
    <property type="molecule type" value="Genomic_DNA"/>
</dbReference>
<dbReference type="AlphaFoldDB" id="A0A9Q6WN81"/>
<proteinExistence type="predicted"/>
<evidence type="ECO:0000256" key="1">
    <source>
        <dbReference type="SAM" id="MobiDB-lite"/>
    </source>
</evidence>
<feature type="compositionally biased region" description="Basic and acidic residues" evidence="1">
    <location>
        <begin position="19"/>
        <end position="30"/>
    </location>
</feature>
<feature type="region of interest" description="Disordered" evidence="1">
    <location>
        <begin position="19"/>
        <end position="42"/>
    </location>
</feature>
<name>A0A9Q6WN81_9BURK</name>
<organism evidence="2 3">
    <name type="scientific">Paraburkholderia caribensis</name>
    <dbReference type="NCBI Taxonomy" id="75105"/>
    <lineage>
        <taxon>Bacteria</taxon>
        <taxon>Pseudomonadati</taxon>
        <taxon>Pseudomonadota</taxon>
        <taxon>Betaproteobacteria</taxon>
        <taxon>Burkholderiales</taxon>
        <taxon>Burkholderiaceae</taxon>
        <taxon>Paraburkholderia</taxon>
    </lineage>
</organism>
<gene>
    <name evidence="2" type="ORF">A9O66_20635</name>
</gene>
<dbReference type="Proteomes" id="UP000509548">
    <property type="component" value="Chromosome 2"/>
</dbReference>
<accession>A0A9Q6WN81</accession>
<reference evidence="2 3" key="1">
    <citation type="journal article" date="2014" name="Genome Announc.">
        <title>Draft Genome Sequence of the Haloacid-Degrading Burkholderia caribensis Strain MBA4.</title>
        <authorList>
            <person name="Pan Y."/>
            <person name="Kong K.F."/>
            <person name="Tsang J.S."/>
        </authorList>
    </citation>
    <scope>NUCLEOTIDE SEQUENCE [LARGE SCALE GENOMIC DNA]</scope>
    <source>
        <strain evidence="2 3">852011</strain>
    </source>
</reference>